<evidence type="ECO:0000256" key="1">
    <source>
        <dbReference type="SAM" id="MobiDB-lite"/>
    </source>
</evidence>
<dbReference type="Proteomes" id="UP001147695">
    <property type="component" value="Unassembled WGS sequence"/>
</dbReference>
<feature type="region of interest" description="Disordered" evidence="1">
    <location>
        <begin position="96"/>
        <end position="125"/>
    </location>
</feature>
<feature type="region of interest" description="Disordered" evidence="1">
    <location>
        <begin position="45"/>
        <end position="64"/>
    </location>
</feature>
<feature type="compositionally biased region" description="Polar residues" evidence="1">
    <location>
        <begin position="45"/>
        <end position="61"/>
    </location>
</feature>
<organism evidence="2 3">
    <name type="scientific">Penicillium brevicompactum</name>
    <dbReference type="NCBI Taxonomy" id="5074"/>
    <lineage>
        <taxon>Eukaryota</taxon>
        <taxon>Fungi</taxon>
        <taxon>Dikarya</taxon>
        <taxon>Ascomycota</taxon>
        <taxon>Pezizomycotina</taxon>
        <taxon>Eurotiomycetes</taxon>
        <taxon>Eurotiomycetidae</taxon>
        <taxon>Eurotiales</taxon>
        <taxon>Aspergillaceae</taxon>
        <taxon>Penicillium</taxon>
    </lineage>
</organism>
<evidence type="ECO:0000313" key="2">
    <source>
        <dbReference type="EMBL" id="KAJ5339578.1"/>
    </source>
</evidence>
<reference evidence="2" key="2">
    <citation type="journal article" date="2023" name="IMA Fungus">
        <title>Comparative genomic study of the Penicillium genus elucidates a diverse pangenome and 15 lateral gene transfer events.</title>
        <authorList>
            <person name="Petersen C."/>
            <person name="Sorensen T."/>
            <person name="Nielsen M.R."/>
            <person name="Sondergaard T.E."/>
            <person name="Sorensen J.L."/>
            <person name="Fitzpatrick D.A."/>
            <person name="Frisvad J.C."/>
            <person name="Nielsen K.L."/>
        </authorList>
    </citation>
    <scope>NUCLEOTIDE SEQUENCE</scope>
    <source>
        <strain evidence="2">IBT 35673</strain>
    </source>
</reference>
<sequence length="203" mass="22706">MTMMTDRRDHQPKPPRRLVADATPSSGALMPSAIHKQRLHISRSTLSSDAFRNSQTETPPTENDCDRLAAKSLLAYMRRSIDDILTVVITNLATTTSDRRRHPFSRSSDAFRNSQTETPPIEMTPPRRLVADATPASGALIPSTIHKQRLLRSKTAVDQATTTSDRKRDPFFRSSDAFHDSQTETPPIENSCGSGYHHVWPQT</sequence>
<dbReference type="AlphaFoldDB" id="A0A9W9QR11"/>
<comment type="caution">
    <text evidence="2">The sequence shown here is derived from an EMBL/GenBank/DDBJ whole genome shotgun (WGS) entry which is preliminary data.</text>
</comment>
<protein>
    <submittedName>
        <fullName evidence="2">Uncharacterized protein</fullName>
    </submittedName>
</protein>
<feature type="region of interest" description="Disordered" evidence="1">
    <location>
        <begin position="1"/>
        <end position="30"/>
    </location>
</feature>
<gene>
    <name evidence="2" type="ORF">N7452_006306</name>
</gene>
<proteinExistence type="predicted"/>
<reference evidence="2" key="1">
    <citation type="submission" date="2022-12" db="EMBL/GenBank/DDBJ databases">
        <authorList>
            <person name="Petersen C."/>
        </authorList>
    </citation>
    <scope>NUCLEOTIDE SEQUENCE</scope>
    <source>
        <strain evidence="2">IBT 35673</strain>
    </source>
</reference>
<feature type="compositionally biased region" description="Basic and acidic residues" evidence="1">
    <location>
        <begin position="164"/>
        <end position="182"/>
    </location>
</feature>
<evidence type="ECO:0000313" key="3">
    <source>
        <dbReference type="Proteomes" id="UP001147695"/>
    </source>
</evidence>
<accession>A0A9W9QR11</accession>
<name>A0A9W9QR11_PENBR</name>
<feature type="compositionally biased region" description="Basic and acidic residues" evidence="1">
    <location>
        <begin position="1"/>
        <end position="12"/>
    </location>
</feature>
<dbReference type="EMBL" id="JAPZBQ010000003">
    <property type="protein sequence ID" value="KAJ5339578.1"/>
    <property type="molecule type" value="Genomic_DNA"/>
</dbReference>
<feature type="region of interest" description="Disordered" evidence="1">
    <location>
        <begin position="150"/>
        <end position="203"/>
    </location>
</feature>
<feature type="compositionally biased region" description="Polar residues" evidence="1">
    <location>
        <begin position="105"/>
        <end position="118"/>
    </location>
</feature>